<dbReference type="InterPro" id="IPR001270">
    <property type="entry name" value="ClpA/B"/>
</dbReference>
<evidence type="ECO:0000256" key="3">
    <source>
        <dbReference type="ARBA" id="ARBA00023186"/>
    </source>
</evidence>
<dbReference type="InterPro" id="IPR028299">
    <property type="entry name" value="ClpA/B_CS2"/>
</dbReference>
<dbReference type="PANTHER" id="PTHR11638:SF18">
    <property type="entry name" value="HEAT SHOCK PROTEIN 104"/>
    <property type="match status" value="1"/>
</dbReference>
<dbReference type="GeneID" id="25741224"/>
<dbReference type="SMART" id="SM00382">
    <property type="entry name" value="AAA"/>
    <property type="match status" value="1"/>
</dbReference>
<dbReference type="OrthoDB" id="47330at2759"/>
<proteinExistence type="predicted"/>
<keyword evidence="1" id="KW-0547">Nucleotide-binding</keyword>
<dbReference type="InterPro" id="IPR003593">
    <property type="entry name" value="AAA+_ATPase"/>
</dbReference>
<dbReference type="FunFam" id="3.40.50.300:FF:000025">
    <property type="entry name" value="ATP-dependent Clp protease subunit"/>
    <property type="match status" value="1"/>
</dbReference>
<dbReference type="EMBL" id="KK101795">
    <property type="protein sequence ID" value="KIY99611.1"/>
    <property type="molecule type" value="Genomic_DNA"/>
</dbReference>
<evidence type="ECO:0000313" key="7">
    <source>
        <dbReference type="EMBL" id="KIY99611.1"/>
    </source>
</evidence>
<dbReference type="PRINTS" id="PR00300">
    <property type="entry name" value="CLPPROTEASEA"/>
</dbReference>
<keyword evidence="2" id="KW-0067">ATP-binding</keyword>
<dbReference type="InterPro" id="IPR050130">
    <property type="entry name" value="ClpA_ClpB"/>
</dbReference>
<evidence type="ECO:0000256" key="1">
    <source>
        <dbReference type="ARBA" id="ARBA00022741"/>
    </source>
</evidence>
<dbReference type="GO" id="GO:0005737">
    <property type="term" value="C:cytoplasm"/>
    <property type="evidence" value="ECO:0007669"/>
    <property type="project" value="TreeGrafter"/>
</dbReference>
<gene>
    <name evidence="7" type="ORF">MNEG_8348</name>
</gene>
<dbReference type="GO" id="GO:0016887">
    <property type="term" value="F:ATP hydrolysis activity"/>
    <property type="evidence" value="ECO:0007669"/>
    <property type="project" value="InterPro"/>
</dbReference>
<dbReference type="Pfam" id="PF10431">
    <property type="entry name" value="ClpB_D2-small"/>
    <property type="match status" value="1"/>
</dbReference>
<dbReference type="SUPFAM" id="SSF52540">
    <property type="entry name" value="P-loop containing nucleoside triphosphate hydrolases"/>
    <property type="match status" value="1"/>
</dbReference>
<dbReference type="KEGG" id="mng:MNEG_8348"/>
<dbReference type="RefSeq" id="XP_013898631.1">
    <property type="nucleotide sequence ID" value="XM_014043177.1"/>
</dbReference>
<dbReference type="CDD" id="cd19499">
    <property type="entry name" value="RecA-like_ClpB_Hsp104-like"/>
    <property type="match status" value="1"/>
</dbReference>
<feature type="region of interest" description="Disordered" evidence="4">
    <location>
        <begin position="370"/>
        <end position="409"/>
    </location>
</feature>
<feature type="compositionally biased region" description="Acidic residues" evidence="4">
    <location>
        <begin position="398"/>
        <end position="409"/>
    </location>
</feature>
<sequence length="409" mass="44586">MAEVDDTLKRLRAAVPADPMLAEEVGTEQVAEVVSRWTGIPTTRLQQTERDKLMHLAAELHKRVVGQDTAVDAVAAAVLRSRAGLAARNRGSSFLFLGPTGVGKTELAKALAQQLFDDEKMMIRLDMSEYMEKHSVSRLVGAPPGYVGHEEGGQLTEAVRRKPYAVVLFDEVEKAHPEVFNILLSVLDDGRVTDSKGRTVSFANTIVILTSNLGSQFLLEAAVAQSSRPTTPDAGRPRTPVTMAAAKELALGAVKRHFPPEFLNRLDDIVCFDPLAKGQLIGVARLMAQELNDRLAPKNITLAMTDAALEYAVAASYEPAYGARPLRRWLEHHIITDLSRMIISGELEDSTTVTCDYSGITGTLAYSSEPKPVLPGAATPRSNGKRPINLEPMGYTVEDPDDDDDEMRE</sequence>
<keyword evidence="8" id="KW-1185">Reference proteome</keyword>
<evidence type="ECO:0000259" key="6">
    <source>
        <dbReference type="SMART" id="SM01086"/>
    </source>
</evidence>
<organism evidence="7 8">
    <name type="scientific">Monoraphidium neglectum</name>
    <dbReference type="NCBI Taxonomy" id="145388"/>
    <lineage>
        <taxon>Eukaryota</taxon>
        <taxon>Viridiplantae</taxon>
        <taxon>Chlorophyta</taxon>
        <taxon>core chlorophytes</taxon>
        <taxon>Chlorophyceae</taxon>
        <taxon>CS clade</taxon>
        <taxon>Sphaeropleales</taxon>
        <taxon>Selenastraceae</taxon>
        <taxon>Monoraphidium</taxon>
    </lineage>
</organism>
<reference evidence="7 8" key="1">
    <citation type="journal article" date="2013" name="BMC Genomics">
        <title>Reconstruction of the lipid metabolism for the microalga Monoraphidium neglectum from its genome sequence reveals characteristics suitable for biofuel production.</title>
        <authorList>
            <person name="Bogen C."/>
            <person name="Al-Dilaimi A."/>
            <person name="Albersmeier A."/>
            <person name="Wichmann J."/>
            <person name="Grundmann M."/>
            <person name="Rupp O."/>
            <person name="Lauersen K.J."/>
            <person name="Blifernez-Klassen O."/>
            <person name="Kalinowski J."/>
            <person name="Goesmann A."/>
            <person name="Mussgnug J.H."/>
            <person name="Kruse O."/>
        </authorList>
    </citation>
    <scope>NUCLEOTIDE SEQUENCE [LARGE SCALE GENOMIC DNA]</scope>
    <source>
        <strain evidence="7 8">SAG 48.87</strain>
    </source>
</reference>
<dbReference type="AlphaFoldDB" id="A0A0D2MG02"/>
<dbReference type="GO" id="GO:0034605">
    <property type="term" value="P:cellular response to heat"/>
    <property type="evidence" value="ECO:0007669"/>
    <property type="project" value="TreeGrafter"/>
</dbReference>
<dbReference type="Pfam" id="PF07724">
    <property type="entry name" value="AAA_2"/>
    <property type="match status" value="1"/>
</dbReference>
<dbReference type="InterPro" id="IPR003959">
    <property type="entry name" value="ATPase_AAA_core"/>
</dbReference>
<evidence type="ECO:0000259" key="5">
    <source>
        <dbReference type="SMART" id="SM00382"/>
    </source>
</evidence>
<evidence type="ECO:0000313" key="8">
    <source>
        <dbReference type="Proteomes" id="UP000054498"/>
    </source>
</evidence>
<accession>A0A0D2MG02</accession>
<feature type="domain" description="AAA+ ATPase" evidence="5">
    <location>
        <begin position="90"/>
        <end position="233"/>
    </location>
</feature>
<dbReference type="InterPro" id="IPR027417">
    <property type="entry name" value="P-loop_NTPase"/>
</dbReference>
<dbReference type="Gene3D" id="3.40.50.300">
    <property type="entry name" value="P-loop containing nucleotide triphosphate hydrolases"/>
    <property type="match status" value="1"/>
</dbReference>
<evidence type="ECO:0000256" key="2">
    <source>
        <dbReference type="ARBA" id="ARBA00022840"/>
    </source>
</evidence>
<keyword evidence="3" id="KW-0143">Chaperone</keyword>
<dbReference type="SMART" id="SM01086">
    <property type="entry name" value="ClpB_D2-small"/>
    <property type="match status" value="1"/>
</dbReference>
<dbReference type="Proteomes" id="UP000054498">
    <property type="component" value="Unassembled WGS sequence"/>
</dbReference>
<feature type="domain" description="Clp ATPase C-terminal" evidence="6">
    <location>
        <begin position="275"/>
        <end position="366"/>
    </location>
</feature>
<evidence type="ECO:0000256" key="4">
    <source>
        <dbReference type="SAM" id="MobiDB-lite"/>
    </source>
</evidence>
<name>A0A0D2MG02_9CHLO</name>
<protein>
    <submittedName>
        <fullName evidence="7">Chaperone protein clpB</fullName>
    </submittedName>
</protein>
<dbReference type="STRING" id="145388.A0A0D2MG02"/>
<dbReference type="PROSITE" id="PS00871">
    <property type="entry name" value="CLPAB_2"/>
    <property type="match status" value="1"/>
</dbReference>
<dbReference type="InterPro" id="IPR019489">
    <property type="entry name" value="Clp_ATPase_C"/>
</dbReference>
<dbReference type="Gene3D" id="1.10.8.60">
    <property type="match status" value="1"/>
</dbReference>
<dbReference type="PANTHER" id="PTHR11638">
    <property type="entry name" value="ATP-DEPENDENT CLP PROTEASE"/>
    <property type="match status" value="1"/>
</dbReference>
<dbReference type="GO" id="GO:0005524">
    <property type="term" value="F:ATP binding"/>
    <property type="evidence" value="ECO:0007669"/>
    <property type="project" value="UniProtKB-KW"/>
</dbReference>